<reference evidence="3" key="1">
    <citation type="journal article" date="2013" name="G3 (Bethesda)">
        <title>Comparative genomics of a plant-pathogenic fungus, Pyrenophora tritici-repentis, reveals transduplication and the impact of repeat elements on pathogenicity and population divergence.</title>
        <authorList>
            <person name="Manning V.A."/>
            <person name="Pandelova I."/>
            <person name="Dhillon B."/>
            <person name="Wilhelm L.J."/>
            <person name="Goodwin S.B."/>
            <person name="Berlin A.M."/>
            <person name="Figueroa M."/>
            <person name="Freitag M."/>
            <person name="Hane J.K."/>
            <person name="Henrissat B."/>
            <person name="Holman W.H."/>
            <person name="Kodira C.D."/>
            <person name="Martin J."/>
            <person name="Oliver R.P."/>
            <person name="Robbertse B."/>
            <person name="Schackwitz W."/>
            <person name="Schwartz D.C."/>
            <person name="Spatafora J.W."/>
            <person name="Turgeon B.G."/>
            <person name="Yandava C."/>
            <person name="Young S."/>
            <person name="Zhou S."/>
            <person name="Zeng Q."/>
            <person name="Grigoriev I.V."/>
            <person name="Ma L.-J."/>
            <person name="Ciuffetti L.M."/>
        </authorList>
    </citation>
    <scope>NUCLEOTIDE SEQUENCE [LARGE SCALE GENOMIC DNA]</scope>
    <source>
        <strain evidence="3">Pt-1C-BFP</strain>
    </source>
</reference>
<dbReference type="InterPro" id="IPR052895">
    <property type="entry name" value="HetReg/Transcr_Mod"/>
</dbReference>
<evidence type="ECO:0000259" key="1">
    <source>
        <dbReference type="Pfam" id="PF06985"/>
    </source>
</evidence>
<dbReference type="KEGG" id="ptrr:6339519"/>
<dbReference type="Proteomes" id="UP000001471">
    <property type="component" value="Unassembled WGS sequence"/>
</dbReference>
<gene>
    <name evidence="2" type="ORF">PTRG_01387</name>
</gene>
<organism evidence="2 3">
    <name type="scientific">Pyrenophora tritici-repentis (strain Pt-1C-BFP)</name>
    <name type="common">Wheat tan spot fungus</name>
    <name type="synonym">Drechslera tritici-repentis</name>
    <dbReference type="NCBI Taxonomy" id="426418"/>
    <lineage>
        <taxon>Eukaryota</taxon>
        <taxon>Fungi</taxon>
        <taxon>Dikarya</taxon>
        <taxon>Ascomycota</taxon>
        <taxon>Pezizomycotina</taxon>
        <taxon>Dothideomycetes</taxon>
        <taxon>Pleosporomycetidae</taxon>
        <taxon>Pleosporales</taxon>
        <taxon>Pleosporineae</taxon>
        <taxon>Pleosporaceae</taxon>
        <taxon>Pyrenophora</taxon>
    </lineage>
</organism>
<dbReference type="Pfam" id="PF06985">
    <property type="entry name" value="HET"/>
    <property type="match status" value="1"/>
</dbReference>
<dbReference type="eggNOG" id="ENOG502SIQP">
    <property type="taxonomic scope" value="Eukaryota"/>
</dbReference>
<accession>B2VW25</accession>
<sequence length="693" mass="78487">MKFEESNLLGWSFKRFIDIVSVTLQDSAAPVQGLPVYTADRGWSLFHSFQIGSKHSLFINMYSQLNVLRREIRLLHLHLGLWDDGINAYLETVSFDDYPNYKALSYVWGDASQILSITVDGEAPSLTLSLYTALRRLRTPESKLVLWADAVCINQSDPDERSQQVRFMGEIYSRAEEVVICLGYSGQWGALKEQLQTYQWTENNTDMELVNAYFEESHSTETEEDEEDEDTEDVLGLFVYLKLRSIGKHLHEILFFSVDKGKLNARNNWQSTLRAMSTLASNPWWTRTWVVQETVLARKATVAYHNMTAPWSMLANASSESIVHHSSCCQDLLNTRHPREERILTNLQRLVYDDVELLRSTRAQGRSLSLKQLMSLTALRDATDVRDKIYGLLGLVTDWRGIPALIPDYNLPPKEVFAQAIFHHIQRTLSLQILMGTTPSGIPDLPSWVTARGRSRHLNLAEGARATRSSLFSAAGSTVANVARTGKILREDNHSWESISAVAEAWFKMARPENIRYGTEPAWKEAFWRTVINDSWEWDGPTSTTDANQLSTIGGMSKVFRRFGDTSITSLAGDFWKLLLIQLPGSVWNDIIHFENGIDNKVALFCQSFLVSTTLRRLFFTTDGYLGLGPPNTLPGDHIAILCGGHVPFCIRAIEDTPSNHYTLVGYTYVHGIMDGEDAPSDWKENVVQIHLH</sequence>
<dbReference type="AlphaFoldDB" id="B2VW25"/>
<dbReference type="GeneID" id="6339519"/>
<dbReference type="Pfam" id="PF26639">
    <property type="entry name" value="Het-6_barrel"/>
    <property type="match status" value="1"/>
</dbReference>
<dbReference type="HOGENOM" id="CLU_004184_7_4_1"/>
<name>B2VW25_PYRTR</name>
<dbReference type="STRING" id="426418.B2VW25"/>
<evidence type="ECO:0000313" key="2">
    <source>
        <dbReference type="EMBL" id="EDU40825.1"/>
    </source>
</evidence>
<dbReference type="EMBL" id="DS231615">
    <property type="protein sequence ID" value="EDU40825.1"/>
    <property type="molecule type" value="Genomic_DNA"/>
</dbReference>
<protein>
    <recommendedName>
        <fullName evidence="1">Heterokaryon incompatibility domain-containing protein</fullName>
    </recommendedName>
</protein>
<proteinExistence type="predicted"/>
<dbReference type="OrthoDB" id="3557394at2759"/>
<dbReference type="InterPro" id="IPR010730">
    <property type="entry name" value="HET"/>
</dbReference>
<dbReference type="InParanoid" id="B2VW25"/>
<dbReference type="PANTHER" id="PTHR24148:SF82">
    <property type="entry name" value="HETEROKARYON INCOMPATIBILITY DOMAIN-CONTAINING PROTEIN"/>
    <property type="match status" value="1"/>
</dbReference>
<evidence type="ECO:0000313" key="3">
    <source>
        <dbReference type="Proteomes" id="UP000001471"/>
    </source>
</evidence>
<dbReference type="PANTHER" id="PTHR24148">
    <property type="entry name" value="ANKYRIN REPEAT DOMAIN-CONTAINING PROTEIN 39 HOMOLOG-RELATED"/>
    <property type="match status" value="1"/>
</dbReference>
<feature type="domain" description="Heterokaryon incompatibility" evidence="1">
    <location>
        <begin position="101"/>
        <end position="293"/>
    </location>
</feature>
<dbReference type="OMA" id="VPFCIRA"/>